<keyword evidence="4" id="KW-1185">Reference proteome</keyword>
<proteinExistence type="predicted"/>
<feature type="region of interest" description="Disordered" evidence="1">
    <location>
        <begin position="265"/>
        <end position="315"/>
    </location>
</feature>
<accession>A0A6N7XQ38</accession>
<protein>
    <submittedName>
        <fullName evidence="3">Uncharacterized protein</fullName>
    </submittedName>
</protein>
<dbReference type="AlphaFoldDB" id="A0A6N7XQ38"/>
<feature type="region of interest" description="Disordered" evidence="1">
    <location>
        <begin position="1"/>
        <end position="65"/>
    </location>
</feature>
<evidence type="ECO:0000313" key="4">
    <source>
        <dbReference type="Proteomes" id="UP000469325"/>
    </source>
</evidence>
<feature type="compositionally biased region" description="Low complexity" evidence="1">
    <location>
        <begin position="295"/>
        <end position="315"/>
    </location>
</feature>
<organism evidence="3 4">
    <name type="scientific">Olsenella porci</name>
    <dbReference type="NCBI Taxonomy" id="2652279"/>
    <lineage>
        <taxon>Bacteria</taxon>
        <taxon>Bacillati</taxon>
        <taxon>Actinomycetota</taxon>
        <taxon>Coriobacteriia</taxon>
        <taxon>Coriobacteriales</taxon>
        <taxon>Atopobiaceae</taxon>
        <taxon>Olsenella</taxon>
    </lineage>
</organism>
<evidence type="ECO:0000256" key="2">
    <source>
        <dbReference type="SAM" id="Phobius"/>
    </source>
</evidence>
<feature type="transmembrane region" description="Helical" evidence="2">
    <location>
        <begin position="75"/>
        <end position="92"/>
    </location>
</feature>
<name>A0A6N7XQ38_9ACTN</name>
<keyword evidence="2" id="KW-1133">Transmembrane helix</keyword>
<dbReference type="RefSeq" id="WP_154433380.1">
    <property type="nucleotide sequence ID" value="NZ_VUNC01000001.1"/>
</dbReference>
<dbReference type="EMBL" id="VUNC01000001">
    <property type="protein sequence ID" value="MST71611.1"/>
    <property type="molecule type" value="Genomic_DNA"/>
</dbReference>
<reference evidence="3 4" key="1">
    <citation type="submission" date="2019-08" db="EMBL/GenBank/DDBJ databases">
        <title>In-depth cultivation of the pig gut microbiome towards novel bacterial diversity and tailored functional studies.</title>
        <authorList>
            <person name="Wylensek D."/>
            <person name="Hitch T.C.A."/>
            <person name="Clavel T."/>
        </authorList>
    </citation>
    <scope>NUCLEOTIDE SEQUENCE [LARGE SCALE GENOMIC DNA]</scope>
    <source>
        <strain evidence="3 4">CA-Schmier-601-WT-1</strain>
    </source>
</reference>
<feature type="compositionally biased region" description="Basic and acidic residues" evidence="1">
    <location>
        <begin position="1"/>
        <end position="21"/>
    </location>
</feature>
<feature type="compositionally biased region" description="Low complexity" evidence="1">
    <location>
        <begin position="265"/>
        <end position="274"/>
    </location>
</feature>
<evidence type="ECO:0000256" key="1">
    <source>
        <dbReference type="SAM" id="MobiDB-lite"/>
    </source>
</evidence>
<evidence type="ECO:0000313" key="3">
    <source>
        <dbReference type="EMBL" id="MST71611.1"/>
    </source>
</evidence>
<feature type="compositionally biased region" description="Basic and acidic residues" evidence="1">
    <location>
        <begin position="29"/>
        <end position="47"/>
    </location>
</feature>
<sequence length="315" mass="33306">MAKKREGARREKDALNAEQAEKLFATVDETGHTNEETARKERRHREQAGQGVDIDPLSQADPSGSNVGTTITRTAIGFVIVILLVVVLGQVSCAAARRASTANLSEDVSVSTVASALEGGVEWGNGFTQFPEDFQVVEADENTHRIEVTVTDTTSTNELEVFSGSQIQATALAVNALLNPNVNTVIYHVNVHEGENGKIQTSSLFGFLKPTGETKTLMTFIWTKTNTSSGVKFNCTITGIDADMQKKLHDSITSSFTPSEIISSVLGSSDSSDSSSDDDLIVDRTDTSSSDEADSSATSASSASSDSAGSESAGK</sequence>
<gene>
    <name evidence="3" type="ORF">FYJ68_00515</name>
</gene>
<keyword evidence="2" id="KW-0812">Transmembrane</keyword>
<comment type="caution">
    <text evidence="3">The sequence shown here is derived from an EMBL/GenBank/DDBJ whole genome shotgun (WGS) entry which is preliminary data.</text>
</comment>
<keyword evidence="2" id="KW-0472">Membrane</keyword>
<dbReference type="Proteomes" id="UP000469325">
    <property type="component" value="Unassembled WGS sequence"/>
</dbReference>